<feature type="binding site" evidence="6">
    <location>
        <position position="237"/>
    </location>
    <ligand>
        <name>S-adenosyl-L-methionine</name>
        <dbReference type="ChEBI" id="CHEBI:59789"/>
    </ligand>
</feature>
<dbReference type="PANTHER" id="PTHR43648">
    <property type="entry name" value="ELECTRON TRANSFER FLAVOPROTEIN BETA SUBUNIT LYSINE METHYLTRANSFERASE"/>
    <property type="match status" value="1"/>
</dbReference>
<organism evidence="7 8">
    <name type="scientific">Rhodoferax koreensis</name>
    <dbReference type="NCBI Taxonomy" id="1842727"/>
    <lineage>
        <taxon>Bacteria</taxon>
        <taxon>Pseudomonadati</taxon>
        <taxon>Pseudomonadota</taxon>
        <taxon>Betaproteobacteria</taxon>
        <taxon>Burkholderiales</taxon>
        <taxon>Comamonadaceae</taxon>
        <taxon>Rhodoferax</taxon>
    </lineage>
</organism>
<dbReference type="EMBL" id="CP019236">
    <property type="protein sequence ID" value="APW39714.1"/>
    <property type="molecule type" value="Genomic_DNA"/>
</dbReference>
<evidence type="ECO:0000256" key="1">
    <source>
        <dbReference type="ARBA" id="ARBA00009741"/>
    </source>
</evidence>
<evidence type="ECO:0000313" key="8">
    <source>
        <dbReference type="Proteomes" id="UP000186609"/>
    </source>
</evidence>
<dbReference type="GO" id="GO:0005829">
    <property type="term" value="C:cytosol"/>
    <property type="evidence" value="ECO:0007669"/>
    <property type="project" value="TreeGrafter"/>
</dbReference>
<comment type="similarity">
    <text evidence="1 6">Belongs to the methyltransferase superfamily. PrmA family.</text>
</comment>
<keyword evidence="3 6" id="KW-0489">Methyltransferase</keyword>
<accession>A0A1P8K120</accession>
<dbReference type="KEGG" id="rhy:RD110_23000"/>
<gene>
    <name evidence="6" type="primary">prmA</name>
    <name evidence="7" type="ORF">RD110_23000</name>
</gene>
<protein>
    <recommendedName>
        <fullName evidence="6">Ribosomal protein L11 methyltransferase</fullName>
        <shortName evidence="6">L11 Mtase</shortName>
        <ecNumber evidence="6">2.1.1.-</ecNumber>
    </recommendedName>
</protein>
<proteinExistence type="inferred from homology"/>
<dbReference type="Proteomes" id="UP000186609">
    <property type="component" value="Chromosome"/>
</dbReference>
<dbReference type="GO" id="GO:0016279">
    <property type="term" value="F:protein-lysine N-methyltransferase activity"/>
    <property type="evidence" value="ECO:0007669"/>
    <property type="project" value="TreeGrafter"/>
</dbReference>
<sequence length="299" mass="32130">MFEITLLCPQDRVETLSDALDALDALSVSVEDADAQTDAERALFGEPGMPPPQDGWQRSRIQALFAEEAQAREAAALLQAQDFFNGCRILGVAAVPDQDWVRLTQAQFAPVEITPSFWIVPTWHEPPAQAERLIRLDPGLAFGTGTHPTTRMCLRWIARQGENASAADPLGRTLDYGCGSGILAIGAAKHGAVDIDAVDIDDAAVQSTVLNAEANHVQLNAGLPERAQGRYQTVLANILATPLKVLAPLLCAYVAPGGSLVLAGILERQEDELKAAYAPYAALQVADREDGWILMTAQR</sequence>
<dbReference type="InterPro" id="IPR050078">
    <property type="entry name" value="Ribosomal_L11_MeTrfase_PrmA"/>
</dbReference>
<evidence type="ECO:0000256" key="4">
    <source>
        <dbReference type="ARBA" id="ARBA00022679"/>
    </source>
</evidence>
<name>A0A1P8K120_9BURK</name>
<keyword evidence="7" id="KW-0689">Ribosomal protein</keyword>
<dbReference type="OrthoDB" id="9785995at2"/>
<dbReference type="InterPro" id="IPR004498">
    <property type="entry name" value="Ribosomal_PrmA_MeTrfase"/>
</dbReference>
<keyword evidence="7" id="KW-0687">Ribonucleoprotein</keyword>
<dbReference type="NCBIfam" id="TIGR00406">
    <property type="entry name" value="prmA"/>
    <property type="match status" value="1"/>
</dbReference>
<dbReference type="PANTHER" id="PTHR43648:SF1">
    <property type="entry name" value="ELECTRON TRANSFER FLAVOPROTEIN BETA SUBUNIT LYSINE METHYLTRANSFERASE"/>
    <property type="match status" value="1"/>
</dbReference>
<reference evidence="7 8" key="1">
    <citation type="submission" date="2017-01" db="EMBL/GenBank/DDBJ databases">
        <authorList>
            <person name="Mah S.A."/>
            <person name="Swanson W.J."/>
            <person name="Moy G.W."/>
            <person name="Vacquier V.D."/>
        </authorList>
    </citation>
    <scope>NUCLEOTIDE SEQUENCE [LARGE SCALE GENOMIC DNA]</scope>
    <source>
        <strain evidence="7 8">DCY110</strain>
    </source>
</reference>
<dbReference type="SUPFAM" id="SSF53335">
    <property type="entry name" value="S-adenosyl-L-methionine-dependent methyltransferases"/>
    <property type="match status" value="1"/>
</dbReference>
<dbReference type="Pfam" id="PF06325">
    <property type="entry name" value="PrmA"/>
    <property type="match status" value="1"/>
</dbReference>
<comment type="function">
    <text evidence="6">Methylates ribosomal protein L11.</text>
</comment>
<dbReference type="GO" id="GO:0005840">
    <property type="term" value="C:ribosome"/>
    <property type="evidence" value="ECO:0007669"/>
    <property type="project" value="UniProtKB-KW"/>
</dbReference>
<keyword evidence="5 6" id="KW-0949">S-adenosyl-L-methionine</keyword>
<comment type="catalytic activity">
    <reaction evidence="6">
        <text>L-lysyl-[protein] + 3 S-adenosyl-L-methionine = N(6),N(6),N(6)-trimethyl-L-lysyl-[protein] + 3 S-adenosyl-L-homocysteine + 3 H(+)</text>
        <dbReference type="Rhea" id="RHEA:54192"/>
        <dbReference type="Rhea" id="RHEA-COMP:9752"/>
        <dbReference type="Rhea" id="RHEA-COMP:13826"/>
        <dbReference type="ChEBI" id="CHEBI:15378"/>
        <dbReference type="ChEBI" id="CHEBI:29969"/>
        <dbReference type="ChEBI" id="CHEBI:57856"/>
        <dbReference type="ChEBI" id="CHEBI:59789"/>
        <dbReference type="ChEBI" id="CHEBI:61961"/>
    </reaction>
</comment>
<evidence type="ECO:0000256" key="5">
    <source>
        <dbReference type="ARBA" id="ARBA00022691"/>
    </source>
</evidence>
<dbReference type="PIRSF" id="PIRSF000401">
    <property type="entry name" value="RPL11_MTase"/>
    <property type="match status" value="1"/>
</dbReference>
<dbReference type="RefSeq" id="WP_076202269.1">
    <property type="nucleotide sequence ID" value="NZ_CP019236.1"/>
</dbReference>
<evidence type="ECO:0000256" key="6">
    <source>
        <dbReference type="HAMAP-Rule" id="MF_00735"/>
    </source>
</evidence>
<keyword evidence="8" id="KW-1185">Reference proteome</keyword>
<dbReference type="AlphaFoldDB" id="A0A1P8K120"/>
<dbReference type="GO" id="GO:0032259">
    <property type="term" value="P:methylation"/>
    <property type="evidence" value="ECO:0007669"/>
    <property type="project" value="UniProtKB-KW"/>
</dbReference>
<dbReference type="HAMAP" id="MF_00735">
    <property type="entry name" value="Methyltr_PrmA"/>
    <property type="match status" value="1"/>
</dbReference>
<feature type="binding site" evidence="6">
    <location>
        <position position="150"/>
    </location>
    <ligand>
        <name>S-adenosyl-L-methionine</name>
        <dbReference type="ChEBI" id="CHEBI:59789"/>
    </ligand>
</feature>
<evidence type="ECO:0000256" key="2">
    <source>
        <dbReference type="ARBA" id="ARBA00022490"/>
    </source>
</evidence>
<keyword evidence="2 6" id="KW-0963">Cytoplasm</keyword>
<feature type="binding site" evidence="6">
    <location>
        <position position="199"/>
    </location>
    <ligand>
        <name>S-adenosyl-L-methionine</name>
        <dbReference type="ChEBI" id="CHEBI:59789"/>
    </ligand>
</feature>
<dbReference type="STRING" id="1842727.RD110_23000"/>
<dbReference type="InterPro" id="IPR029063">
    <property type="entry name" value="SAM-dependent_MTases_sf"/>
</dbReference>
<comment type="subcellular location">
    <subcellularLocation>
        <location evidence="6">Cytoplasm</location>
    </subcellularLocation>
</comment>
<feature type="binding site" evidence="6">
    <location>
        <position position="177"/>
    </location>
    <ligand>
        <name>S-adenosyl-L-methionine</name>
        <dbReference type="ChEBI" id="CHEBI:59789"/>
    </ligand>
</feature>
<evidence type="ECO:0000313" key="7">
    <source>
        <dbReference type="EMBL" id="APW39714.1"/>
    </source>
</evidence>
<dbReference type="EC" id="2.1.1.-" evidence="6"/>
<keyword evidence="4 6" id="KW-0808">Transferase</keyword>
<dbReference type="Gene3D" id="3.40.50.150">
    <property type="entry name" value="Vaccinia Virus protein VP39"/>
    <property type="match status" value="1"/>
</dbReference>
<evidence type="ECO:0000256" key="3">
    <source>
        <dbReference type="ARBA" id="ARBA00022603"/>
    </source>
</evidence>